<proteinExistence type="predicted"/>
<keyword evidence="2" id="KW-1185">Reference proteome</keyword>
<comment type="caution">
    <text evidence="1">The sequence shown here is derived from an EMBL/GenBank/DDBJ whole genome shotgun (WGS) entry which is preliminary data.</text>
</comment>
<evidence type="ECO:0000313" key="2">
    <source>
        <dbReference type="Proteomes" id="UP000693946"/>
    </source>
</evidence>
<sequence length="112" mass="12486">MTAPQCAAIFISEASRRAAVYFIFLSARAEQIGESESLRKLLPSVISICLRVKVLTRLSGFLHHNPTVSSSITSRSAQMGVTGGFFLPRHRKEFTELYPFFFLSPQTVVYVA</sequence>
<accession>A0AAV6SKZ3</accession>
<dbReference type="EMBL" id="JAGKHQ010000004">
    <property type="protein sequence ID" value="KAG7518099.1"/>
    <property type="molecule type" value="Genomic_DNA"/>
</dbReference>
<dbReference type="Proteomes" id="UP000693946">
    <property type="component" value="Linkage Group LG12"/>
</dbReference>
<organism evidence="1 2">
    <name type="scientific">Solea senegalensis</name>
    <name type="common">Senegalese sole</name>
    <dbReference type="NCBI Taxonomy" id="28829"/>
    <lineage>
        <taxon>Eukaryota</taxon>
        <taxon>Metazoa</taxon>
        <taxon>Chordata</taxon>
        <taxon>Craniata</taxon>
        <taxon>Vertebrata</taxon>
        <taxon>Euteleostomi</taxon>
        <taxon>Actinopterygii</taxon>
        <taxon>Neopterygii</taxon>
        <taxon>Teleostei</taxon>
        <taxon>Neoteleostei</taxon>
        <taxon>Acanthomorphata</taxon>
        <taxon>Carangaria</taxon>
        <taxon>Pleuronectiformes</taxon>
        <taxon>Pleuronectoidei</taxon>
        <taxon>Soleidae</taxon>
        <taxon>Solea</taxon>
    </lineage>
</organism>
<name>A0AAV6SKZ3_SOLSE</name>
<protein>
    <recommendedName>
        <fullName evidence="3">Secreted protein</fullName>
    </recommendedName>
</protein>
<gene>
    <name evidence="1" type="ORF">JOB18_024745</name>
</gene>
<dbReference type="AlphaFoldDB" id="A0AAV6SKZ3"/>
<evidence type="ECO:0008006" key="3">
    <source>
        <dbReference type="Google" id="ProtNLM"/>
    </source>
</evidence>
<evidence type="ECO:0000313" key="1">
    <source>
        <dbReference type="EMBL" id="KAG7518099.1"/>
    </source>
</evidence>
<reference evidence="1 2" key="1">
    <citation type="journal article" date="2021" name="Sci. Rep.">
        <title>Chromosome anchoring in Senegalese sole (Solea senegalensis) reveals sex-associated markers and genome rearrangements in flatfish.</title>
        <authorList>
            <person name="Guerrero-Cozar I."/>
            <person name="Gomez-Garrido J."/>
            <person name="Berbel C."/>
            <person name="Martinez-Blanch J.F."/>
            <person name="Alioto T."/>
            <person name="Claros M.G."/>
            <person name="Gagnaire P.A."/>
            <person name="Manchado M."/>
        </authorList>
    </citation>
    <scope>NUCLEOTIDE SEQUENCE [LARGE SCALE GENOMIC DNA]</scope>
    <source>
        <strain evidence="1">Sse05_10M</strain>
    </source>
</reference>